<sequence>MDIPAGIIPAIRRMKDFEKALESDYEYVVFLETRLSRLKSLVDYTKRAGKKALIHVDLIQGLKADEYGMEFLVREIKPYGVLSTRGNIIKLAKKHKLLAIQRVFLLDSHALEQNIKMINRFKPDCIEVLPGIIPDVIKELTGQTDKPVIAGGLIRTSDEIDNALHRGAVAVTTSNNKLWN</sequence>
<dbReference type="Gene3D" id="3.20.20.70">
    <property type="entry name" value="Aldolase class I"/>
    <property type="match status" value="1"/>
</dbReference>
<keyword evidence="1" id="KW-0319">Glycerol metabolism</keyword>
<comment type="caution">
    <text evidence="2">The sequence shown here is derived from an EMBL/GenBank/DDBJ whole genome shotgun (WGS) entry which is preliminary data.</text>
</comment>
<dbReference type="PANTHER" id="PTHR35787">
    <property type="entry name" value="GLYCEROL UPTAKE OPERON ANTITERMINATOR REGULATORY PROTEIN"/>
    <property type="match status" value="1"/>
</dbReference>
<dbReference type="EMBL" id="BAAADS010000001">
    <property type="protein sequence ID" value="GAA0589597.1"/>
    <property type="molecule type" value="Genomic_DNA"/>
</dbReference>
<evidence type="ECO:0000313" key="3">
    <source>
        <dbReference type="Proteomes" id="UP001500866"/>
    </source>
</evidence>
<proteinExistence type="predicted"/>
<evidence type="ECO:0000256" key="1">
    <source>
        <dbReference type="PIRNR" id="PIRNR016897"/>
    </source>
</evidence>
<dbReference type="InterPro" id="IPR013785">
    <property type="entry name" value="Aldolase_TIM"/>
</dbReference>
<accession>A0ABN1FFB3</accession>
<dbReference type="SUPFAM" id="SSF110391">
    <property type="entry name" value="GlpP-like"/>
    <property type="match status" value="1"/>
</dbReference>
<gene>
    <name evidence="2" type="ORF">GCM10009001_01860</name>
</gene>
<evidence type="ECO:0000313" key="2">
    <source>
        <dbReference type="EMBL" id="GAA0589597.1"/>
    </source>
</evidence>
<keyword evidence="1" id="KW-0694">RNA-binding</keyword>
<dbReference type="Proteomes" id="UP001500866">
    <property type="component" value="Unassembled WGS sequence"/>
</dbReference>
<keyword evidence="1" id="KW-0805">Transcription regulation</keyword>
<dbReference type="PANTHER" id="PTHR35787:SF1">
    <property type="entry name" value="GLYCEROL UPTAKE OPERON ANTITERMINATOR REGULATORY PROTEIN"/>
    <property type="match status" value="1"/>
</dbReference>
<dbReference type="InterPro" id="IPR006699">
    <property type="entry name" value="GlpP"/>
</dbReference>
<dbReference type="RefSeq" id="WP_343809422.1">
    <property type="nucleotide sequence ID" value="NZ_BAAADS010000001.1"/>
</dbReference>
<organism evidence="2 3">
    <name type="scientific">Virgibacillus siamensis</name>
    <dbReference type="NCBI Taxonomy" id="480071"/>
    <lineage>
        <taxon>Bacteria</taxon>
        <taxon>Bacillati</taxon>
        <taxon>Bacillota</taxon>
        <taxon>Bacilli</taxon>
        <taxon>Bacillales</taxon>
        <taxon>Bacillaceae</taxon>
        <taxon>Virgibacillus</taxon>
    </lineage>
</organism>
<dbReference type="Pfam" id="PF04309">
    <property type="entry name" value="G3P_antiterm"/>
    <property type="match status" value="1"/>
</dbReference>
<protein>
    <recommendedName>
        <fullName evidence="1">Glycerol uptake operon antiterminator regulatory protein</fullName>
    </recommendedName>
</protein>
<keyword evidence="1" id="KW-0804">Transcription</keyword>
<comment type="function">
    <text evidence="1">Regulates expression of the glpD operon. In the presence of glycerol 3-phosphate (G3P) causes antitermination of transcription of glpD at the inverted repeat of the leader region to enhance its transcription. Binds and stabilizes glpD leader mRNA.</text>
</comment>
<reference evidence="2 3" key="1">
    <citation type="journal article" date="2019" name="Int. J. Syst. Evol. Microbiol.">
        <title>The Global Catalogue of Microorganisms (GCM) 10K type strain sequencing project: providing services to taxonomists for standard genome sequencing and annotation.</title>
        <authorList>
            <consortium name="The Broad Institute Genomics Platform"/>
            <consortium name="The Broad Institute Genome Sequencing Center for Infectious Disease"/>
            <person name="Wu L."/>
            <person name="Ma J."/>
        </authorList>
    </citation>
    <scope>NUCLEOTIDE SEQUENCE [LARGE SCALE GENOMIC DNA]</scope>
    <source>
        <strain evidence="2 3">JCM 15395</strain>
    </source>
</reference>
<dbReference type="PIRSF" id="PIRSF016897">
    <property type="entry name" value="GlpP"/>
    <property type="match status" value="1"/>
</dbReference>
<keyword evidence="3" id="KW-1185">Reference proteome</keyword>
<name>A0ABN1FFB3_9BACI</name>